<keyword evidence="4" id="KW-1185">Reference proteome</keyword>
<reference evidence="3" key="1">
    <citation type="submission" date="2023-01" db="EMBL/GenBank/DDBJ databases">
        <title>Genome assembly of the deep-sea coral Lophelia pertusa.</title>
        <authorList>
            <person name="Herrera S."/>
            <person name="Cordes E."/>
        </authorList>
    </citation>
    <scope>NUCLEOTIDE SEQUENCE</scope>
    <source>
        <strain evidence="3">USNM1676648</strain>
        <tissue evidence="3">Polyp</tissue>
    </source>
</reference>
<dbReference type="Proteomes" id="UP001163046">
    <property type="component" value="Unassembled WGS sequence"/>
</dbReference>
<accession>A0A9X0DCN1</accession>
<feature type="coiled-coil region" evidence="1">
    <location>
        <begin position="11"/>
        <end position="42"/>
    </location>
</feature>
<evidence type="ECO:0000256" key="1">
    <source>
        <dbReference type="SAM" id="Coils"/>
    </source>
</evidence>
<protein>
    <submittedName>
        <fullName evidence="3">Uncharacterized protein</fullName>
    </submittedName>
</protein>
<name>A0A9X0DCN1_9CNID</name>
<evidence type="ECO:0000313" key="4">
    <source>
        <dbReference type="Proteomes" id="UP001163046"/>
    </source>
</evidence>
<dbReference type="OrthoDB" id="5964711at2759"/>
<feature type="region of interest" description="Disordered" evidence="2">
    <location>
        <begin position="213"/>
        <end position="232"/>
    </location>
</feature>
<evidence type="ECO:0000313" key="3">
    <source>
        <dbReference type="EMBL" id="KAJ7393883.1"/>
    </source>
</evidence>
<dbReference type="EMBL" id="MU825397">
    <property type="protein sequence ID" value="KAJ7393883.1"/>
    <property type="molecule type" value="Genomic_DNA"/>
</dbReference>
<comment type="caution">
    <text evidence="3">The sequence shown here is derived from an EMBL/GenBank/DDBJ whole genome shotgun (WGS) entry which is preliminary data.</text>
</comment>
<sequence>MESVTFVYSLATEQERQTEAVKNQNQNQLDKYRALIQKQMEKERAFLSFKKVEFLCKQEAKLGGRRPLSARARMGDSLPGITTKAASKNWFLGSRSETRSLAPSIYRQRTHLGMKLPSTKPASTNTSPIEVRKPCLISNYSSLASSRTHKDRKNVHFETETKATRSVLKCKKTSTNDSPKEVCENGETFRKRTLNPPKCERLQIESTNALRKKVSEDYSKPKEKENARVTIEHSRSSDLNVVGKAEDTAAKAPGARVSWAVVARLIGLKMKFKRRQFHGTFQAPELEVLDPSLKNDTRFDQRNQMILGMG</sequence>
<proteinExistence type="predicted"/>
<gene>
    <name evidence="3" type="ORF">OS493_003550</name>
</gene>
<keyword evidence="1" id="KW-0175">Coiled coil</keyword>
<organism evidence="3 4">
    <name type="scientific">Desmophyllum pertusum</name>
    <dbReference type="NCBI Taxonomy" id="174260"/>
    <lineage>
        <taxon>Eukaryota</taxon>
        <taxon>Metazoa</taxon>
        <taxon>Cnidaria</taxon>
        <taxon>Anthozoa</taxon>
        <taxon>Hexacorallia</taxon>
        <taxon>Scleractinia</taxon>
        <taxon>Caryophylliina</taxon>
        <taxon>Caryophylliidae</taxon>
        <taxon>Desmophyllum</taxon>
    </lineage>
</organism>
<evidence type="ECO:0000256" key="2">
    <source>
        <dbReference type="SAM" id="MobiDB-lite"/>
    </source>
</evidence>
<dbReference type="AlphaFoldDB" id="A0A9X0DCN1"/>